<feature type="transmembrane region" description="Helical" evidence="7">
    <location>
        <begin position="133"/>
        <end position="153"/>
    </location>
</feature>
<feature type="transmembrane region" description="Helical" evidence="7">
    <location>
        <begin position="97"/>
        <end position="121"/>
    </location>
</feature>
<dbReference type="InterPro" id="IPR000515">
    <property type="entry name" value="MetI-like"/>
</dbReference>
<evidence type="ECO:0000256" key="7">
    <source>
        <dbReference type="RuleBase" id="RU363032"/>
    </source>
</evidence>
<dbReference type="CDD" id="cd06261">
    <property type="entry name" value="TM_PBP2"/>
    <property type="match status" value="1"/>
</dbReference>
<protein>
    <submittedName>
        <fullName evidence="9">Sugar ABC transporter permease</fullName>
    </submittedName>
</protein>
<dbReference type="GO" id="GO:0055085">
    <property type="term" value="P:transmembrane transport"/>
    <property type="evidence" value="ECO:0007669"/>
    <property type="project" value="InterPro"/>
</dbReference>
<comment type="caution">
    <text evidence="9">The sequence shown here is derived from an EMBL/GenBank/DDBJ whole genome shotgun (WGS) entry which is preliminary data.</text>
</comment>
<proteinExistence type="inferred from homology"/>
<dbReference type="PANTHER" id="PTHR43744">
    <property type="entry name" value="ABC TRANSPORTER PERMEASE PROTEIN MG189-RELATED-RELATED"/>
    <property type="match status" value="1"/>
</dbReference>
<dbReference type="GO" id="GO:0005886">
    <property type="term" value="C:plasma membrane"/>
    <property type="evidence" value="ECO:0007669"/>
    <property type="project" value="UniProtKB-SubCell"/>
</dbReference>
<dbReference type="Proteomes" id="UP001157160">
    <property type="component" value="Unassembled WGS sequence"/>
</dbReference>
<dbReference type="PROSITE" id="PS50928">
    <property type="entry name" value="ABC_TM1"/>
    <property type="match status" value="1"/>
</dbReference>
<evidence type="ECO:0000256" key="4">
    <source>
        <dbReference type="ARBA" id="ARBA00022692"/>
    </source>
</evidence>
<reference evidence="9 10" key="1">
    <citation type="journal article" date="2014" name="Int. J. Syst. Evol. Microbiol.">
        <title>Complete genome sequence of Corynebacterium casei LMG S-19264T (=DSM 44701T), isolated from a smear-ripened cheese.</title>
        <authorList>
            <consortium name="US DOE Joint Genome Institute (JGI-PGF)"/>
            <person name="Walter F."/>
            <person name="Albersmeier A."/>
            <person name="Kalinowski J."/>
            <person name="Ruckert C."/>
        </authorList>
    </citation>
    <scope>NUCLEOTIDE SEQUENCE [LARGE SCALE GENOMIC DNA]</scope>
    <source>
        <strain evidence="9 10">NBRC 112289</strain>
    </source>
</reference>
<evidence type="ECO:0000259" key="8">
    <source>
        <dbReference type="PROSITE" id="PS50928"/>
    </source>
</evidence>
<dbReference type="Gene3D" id="1.10.3720.10">
    <property type="entry name" value="MetI-like"/>
    <property type="match status" value="1"/>
</dbReference>
<evidence type="ECO:0000256" key="6">
    <source>
        <dbReference type="ARBA" id="ARBA00023136"/>
    </source>
</evidence>
<name>A0AA37XCG7_9MICO</name>
<keyword evidence="2 7" id="KW-0813">Transport</keyword>
<keyword evidence="10" id="KW-1185">Reference proteome</keyword>
<comment type="similarity">
    <text evidence="7">Belongs to the binding-protein-dependent transport system permease family.</text>
</comment>
<evidence type="ECO:0000256" key="3">
    <source>
        <dbReference type="ARBA" id="ARBA00022475"/>
    </source>
</evidence>
<evidence type="ECO:0000313" key="9">
    <source>
        <dbReference type="EMBL" id="GMA29833.1"/>
    </source>
</evidence>
<organism evidence="9 10">
    <name type="scientific">Arenivirga flava</name>
    <dbReference type="NCBI Taxonomy" id="1930060"/>
    <lineage>
        <taxon>Bacteria</taxon>
        <taxon>Bacillati</taxon>
        <taxon>Actinomycetota</taxon>
        <taxon>Actinomycetes</taxon>
        <taxon>Micrococcales</taxon>
        <taxon>Microbacteriaceae</taxon>
        <taxon>Arenivirga</taxon>
    </lineage>
</organism>
<feature type="domain" description="ABC transmembrane type-1" evidence="8">
    <location>
        <begin position="62"/>
        <end position="254"/>
    </location>
</feature>
<keyword evidence="4 7" id="KW-0812">Transmembrane</keyword>
<comment type="subcellular location">
    <subcellularLocation>
        <location evidence="1 7">Cell membrane</location>
        <topology evidence="1 7">Multi-pass membrane protein</topology>
    </subcellularLocation>
</comment>
<sequence>MLAHVAIIAVGIGMIYPLLWMVVSSVKPNDEIFSNPGLPSAWTLDNYVVGWDAVGFPFLLFLGNSALVAVISVVGNLFSCTLAAYAFARLEFRFKKLLFAAMLATLMLPFQVILVPQYILFNNLGMVDTFLPLLIPKFLAVDTFFTFLMVQFIRGLPRTLDDAAAIDGCGPFTVFTRILLPLMRPALVVTAAFTFIWTWNDFLSPLLYLNSRESYTVPLALNAFLDSEGASQWGPMFAMSCLSLLPVFLIFLFAQRHLVNGIATSGLK</sequence>
<feature type="transmembrane region" description="Helical" evidence="7">
    <location>
        <begin position="5"/>
        <end position="23"/>
    </location>
</feature>
<feature type="transmembrane region" description="Helical" evidence="7">
    <location>
        <begin position="58"/>
        <end position="85"/>
    </location>
</feature>
<dbReference type="SUPFAM" id="SSF161098">
    <property type="entry name" value="MetI-like"/>
    <property type="match status" value="1"/>
</dbReference>
<evidence type="ECO:0000256" key="2">
    <source>
        <dbReference type="ARBA" id="ARBA00022448"/>
    </source>
</evidence>
<keyword evidence="6 7" id="KW-0472">Membrane</keyword>
<feature type="transmembrane region" description="Helical" evidence="7">
    <location>
        <begin position="233"/>
        <end position="254"/>
    </location>
</feature>
<dbReference type="AlphaFoldDB" id="A0AA37XCG7"/>
<evidence type="ECO:0000256" key="5">
    <source>
        <dbReference type="ARBA" id="ARBA00022989"/>
    </source>
</evidence>
<dbReference type="Pfam" id="PF00528">
    <property type="entry name" value="BPD_transp_1"/>
    <property type="match status" value="1"/>
</dbReference>
<evidence type="ECO:0000256" key="1">
    <source>
        <dbReference type="ARBA" id="ARBA00004651"/>
    </source>
</evidence>
<dbReference type="EMBL" id="BSUL01000001">
    <property type="protein sequence ID" value="GMA29833.1"/>
    <property type="molecule type" value="Genomic_DNA"/>
</dbReference>
<feature type="transmembrane region" description="Helical" evidence="7">
    <location>
        <begin position="174"/>
        <end position="199"/>
    </location>
</feature>
<dbReference type="InterPro" id="IPR035906">
    <property type="entry name" value="MetI-like_sf"/>
</dbReference>
<gene>
    <name evidence="9" type="ORF">GCM10025874_30860</name>
</gene>
<keyword evidence="3" id="KW-1003">Cell membrane</keyword>
<accession>A0AA37XCG7</accession>
<evidence type="ECO:0000313" key="10">
    <source>
        <dbReference type="Proteomes" id="UP001157160"/>
    </source>
</evidence>
<keyword evidence="5 7" id="KW-1133">Transmembrane helix</keyword>
<dbReference type="PANTHER" id="PTHR43744:SF6">
    <property type="entry name" value="ABC TRANSPORTER PERMEASE PROTEIN YESQ-RELATED"/>
    <property type="match status" value="1"/>
</dbReference>